<evidence type="ECO:0000313" key="3">
    <source>
        <dbReference type="EMBL" id="GGO64841.1"/>
    </source>
</evidence>
<proteinExistence type="predicted"/>
<dbReference type="RefSeq" id="WP_188689873.1">
    <property type="nucleotide sequence ID" value="NZ_BMLS01000001.1"/>
</dbReference>
<dbReference type="InterPro" id="IPR050410">
    <property type="entry name" value="CCR4/nocturin_mRNA_transcr"/>
</dbReference>
<dbReference type="SUPFAM" id="SSF56219">
    <property type="entry name" value="DNase I-like"/>
    <property type="match status" value="1"/>
</dbReference>
<accession>A0A917YRP6</accession>
<dbReference type="Pfam" id="PF03372">
    <property type="entry name" value="Exo_endo_phos"/>
    <property type="match status" value="1"/>
</dbReference>
<dbReference type="PANTHER" id="PTHR12121:SF36">
    <property type="entry name" value="ENDONUCLEASE_EXONUCLEASE_PHOSPHATASE DOMAIN-CONTAINING PROTEIN"/>
    <property type="match status" value="1"/>
</dbReference>
<dbReference type="AlphaFoldDB" id="A0A917YRP6"/>
<organism evidence="3 4">
    <name type="scientific">Bowmanella pacifica</name>
    <dbReference type="NCBI Taxonomy" id="502051"/>
    <lineage>
        <taxon>Bacteria</taxon>
        <taxon>Pseudomonadati</taxon>
        <taxon>Pseudomonadota</taxon>
        <taxon>Gammaproteobacteria</taxon>
        <taxon>Alteromonadales</taxon>
        <taxon>Alteromonadaceae</taxon>
        <taxon>Bowmanella</taxon>
    </lineage>
</organism>
<keyword evidence="3" id="KW-0378">Hydrolase</keyword>
<feature type="chain" id="PRO_5037010298" evidence="1">
    <location>
        <begin position="19"/>
        <end position="268"/>
    </location>
</feature>
<keyword evidence="3" id="KW-0255">Endonuclease</keyword>
<keyword evidence="4" id="KW-1185">Reference proteome</keyword>
<comment type="caution">
    <text evidence="3">The sequence shown here is derived from an EMBL/GenBank/DDBJ whole genome shotgun (WGS) entry which is preliminary data.</text>
</comment>
<evidence type="ECO:0000313" key="4">
    <source>
        <dbReference type="Proteomes" id="UP000606935"/>
    </source>
</evidence>
<reference evidence="3" key="1">
    <citation type="journal article" date="2014" name="Int. J. Syst. Evol. Microbiol.">
        <title>Complete genome sequence of Corynebacterium casei LMG S-19264T (=DSM 44701T), isolated from a smear-ripened cheese.</title>
        <authorList>
            <consortium name="US DOE Joint Genome Institute (JGI-PGF)"/>
            <person name="Walter F."/>
            <person name="Albersmeier A."/>
            <person name="Kalinowski J."/>
            <person name="Ruckert C."/>
        </authorList>
    </citation>
    <scope>NUCLEOTIDE SEQUENCE</scope>
    <source>
        <strain evidence="3">CGMCC 1.7086</strain>
    </source>
</reference>
<dbReference type="EMBL" id="BMLS01000001">
    <property type="protein sequence ID" value="GGO64841.1"/>
    <property type="molecule type" value="Genomic_DNA"/>
</dbReference>
<dbReference type="Gene3D" id="3.60.10.10">
    <property type="entry name" value="Endonuclease/exonuclease/phosphatase"/>
    <property type="match status" value="1"/>
</dbReference>
<name>A0A917YRP6_9ALTE</name>
<dbReference type="InterPro" id="IPR036691">
    <property type="entry name" value="Endo/exonu/phosph_ase_sf"/>
</dbReference>
<keyword evidence="3" id="KW-0540">Nuclease</keyword>
<evidence type="ECO:0000259" key="2">
    <source>
        <dbReference type="Pfam" id="PF03372"/>
    </source>
</evidence>
<protein>
    <submittedName>
        <fullName evidence="3">Endonuclease</fullName>
    </submittedName>
</protein>
<sequence>MYQAAVLLLFLLCLPCAATPLMVESVNLRYDNPADGENAWIQRRAMVTQHLQTQRPDLVGLQEVLAHQWQWLGQQLPEYGQFGVGRDDGKQAGEFVPVLYRLDRLELKKNGYFWLSETPDKVGSIGPGAHLPRVTSWAVFFDKQSQKRFCFFNTHFSHVSDLARQHAATLLLAQISNRCEGLPVVITGDFNASPSDATYQLLTERLSDTADKLAPATFNGFGKTKSAARIDYIFTDKAIGSSQYQTHQIIKDGVYISDHYPISAKLIF</sequence>
<keyword evidence="1" id="KW-0732">Signal</keyword>
<dbReference type="GO" id="GO:0004519">
    <property type="term" value="F:endonuclease activity"/>
    <property type="evidence" value="ECO:0007669"/>
    <property type="project" value="UniProtKB-KW"/>
</dbReference>
<evidence type="ECO:0000256" key="1">
    <source>
        <dbReference type="SAM" id="SignalP"/>
    </source>
</evidence>
<dbReference type="InterPro" id="IPR005135">
    <property type="entry name" value="Endo/exonuclease/phosphatase"/>
</dbReference>
<dbReference type="CDD" id="cd09083">
    <property type="entry name" value="EEP-1"/>
    <property type="match status" value="1"/>
</dbReference>
<gene>
    <name evidence="3" type="ORF">GCM10010982_05230</name>
</gene>
<dbReference type="Proteomes" id="UP000606935">
    <property type="component" value="Unassembled WGS sequence"/>
</dbReference>
<feature type="domain" description="Endonuclease/exonuclease/phosphatase" evidence="2">
    <location>
        <begin position="38"/>
        <end position="259"/>
    </location>
</feature>
<dbReference type="GO" id="GO:0000175">
    <property type="term" value="F:3'-5'-RNA exonuclease activity"/>
    <property type="evidence" value="ECO:0007669"/>
    <property type="project" value="TreeGrafter"/>
</dbReference>
<dbReference type="PANTHER" id="PTHR12121">
    <property type="entry name" value="CARBON CATABOLITE REPRESSOR PROTEIN 4"/>
    <property type="match status" value="1"/>
</dbReference>
<feature type="signal peptide" evidence="1">
    <location>
        <begin position="1"/>
        <end position="18"/>
    </location>
</feature>
<reference evidence="3" key="2">
    <citation type="submission" date="2020-09" db="EMBL/GenBank/DDBJ databases">
        <authorList>
            <person name="Sun Q."/>
            <person name="Zhou Y."/>
        </authorList>
    </citation>
    <scope>NUCLEOTIDE SEQUENCE</scope>
    <source>
        <strain evidence="3">CGMCC 1.7086</strain>
    </source>
</reference>